<dbReference type="InterPro" id="IPR029069">
    <property type="entry name" value="HotDog_dom_sf"/>
</dbReference>
<gene>
    <name evidence="1" type="ORF">E1832_18510</name>
</gene>
<accession>A0A4R5USN7</accession>
<dbReference type="Pfam" id="PF13279">
    <property type="entry name" value="4HBT_2"/>
    <property type="match status" value="1"/>
</dbReference>
<dbReference type="Proteomes" id="UP000295301">
    <property type="component" value="Unassembled WGS sequence"/>
</dbReference>
<name>A0A4R5USN7_9RHOB</name>
<evidence type="ECO:0000313" key="1">
    <source>
        <dbReference type="EMBL" id="TDK42140.1"/>
    </source>
</evidence>
<proteinExistence type="predicted"/>
<dbReference type="EMBL" id="SMUV01000073">
    <property type="protein sequence ID" value="TDK42140.1"/>
    <property type="molecule type" value="Genomic_DNA"/>
</dbReference>
<organism evidence="1 2">
    <name type="scientific">Antarcticimicrobium luteum</name>
    <dbReference type="NCBI Taxonomy" id="2547397"/>
    <lineage>
        <taxon>Bacteria</taxon>
        <taxon>Pseudomonadati</taxon>
        <taxon>Pseudomonadota</taxon>
        <taxon>Alphaproteobacteria</taxon>
        <taxon>Rhodobacterales</taxon>
        <taxon>Paracoccaceae</taxon>
        <taxon>Antarcticimicrobium</taxon>
    </lineage>
</organism>
<dbReference type="AlphaFoldDB" id="A0A4R5USN7"/>
<comment type="caution">
    <text evidence="1">The sequence shown here is derived from an EMBL/GenBank/DDBJ whole genome shotgun (WGS) entry which is preliminary data.</text>
</comment>
<reference evidence="1 2" key="1">
    <citation type="submission" date="2019-03" db="EMBL/GenBank/DDBJ databases">
        <title>Ruegeria lutea sp. nov., a novel strain, isolated from marine sediment, the Masan Bay, South Korea.</title>
        <authorList>
            <person name="Kim J."/>
            <person name="Kim D.-Y."/>
            <person name="Lee S.-S."/>
        </authorList>
    </citation>
    <scope>NUCLEOTIDE SEQUENCE [LARGE SCALE GENOMIC DNA]</scope>
    <source>
        <strain evidence="1 2">318-1</strain>
    </source>
</reference>
<sequence length="175" mass="19694">MTHMTHPPQSGHDGPYPAPILVSDRRVEPDWIDANGHMNVGYYGIAFDLAADMMFEEHLGVGWDYVARSGQGSFVLQAHTHFLDELREGEGFSVRFRLIDHDRKRLHVFAEMVRDADGAVCATQETVSMNVDHAARRATDYPDWAVQRFARMKQDHAGLEPPAQLGAPIGLRRKS</sequence>
<dbReference type="SUPFAM" id="SSF54637">
    <property type="entry name" value="Thioesterase/thiol ester dehydrase-isomerase"/>
    <property type="match status" value="1"/>
</dbReference>
<dbReference type="OrthoDB" id="9803287at2"/>
<evidence type="ECO:0000313" key="2">
    <source>
        <dbReference type="Proteomes" id="UP000295301"/>
    </source>
</evidence>
<dbReference type="RefSeq" id="WP_133361269.1">
    <property type="nucleotide sequence ID" value="NZ_SMUV01000073.1"/>
</dbReference>
<keyword evidence="2" id="KW-1185">Reference proteome</keyword>
<dbReference type="CDD" id="cd00586">
    <property type="entry name" value="4HBT"/>
    <property type="match status" value="1"/>
</dbReference>
<protein>
    <submittedName>
        <fullName evidence="1">Thioesterase</fullName>
    </submittedName>
</protein>
<dbReference type="Gene3D" id="3.10.129.10">
    <property type="entry name" value="Hotdog Thioesterase"/>
    <property type="match status" value="1"/>
</dbReference>